<proteinExistence type="predicted"/>
<comment type="caution">
    <text evidence="1">The sequence shown here is derived from an EMBL/GenBank/DDBJ whole genome shotgun (WGS) entry which is preliminary data.</text>
</comment>
<sequence length="197" mass="22777">MQVDLYKKPIWAVTLLLNNGHYSMKQANALTEQEQLELAKIATSAGGDPRCAFESSWRHETFPSVRKVLVDFAAQHADDELARELWTCQPCYEVLTFEQKRKLFQKIVPSERIVYHIRMIVIHGHRHSKHMTDAEIGAFIRALLRRNSRGLACEVLDDRDIYGWIVSSKSAALLQGFAPVVGYHSRLRMPRKGEMWW</sequence>
<organism evidence="1 2">
    <name type="scientific">Candidatus Kaiserbacteria bacterium RIFCSPHIGHO2_01_FULL_54_36</name>
    <dbReference type="NCBI Taxonomy" id="1798482"/>
    <lineage>
        <taxon>Bacteria</taxon>
        <taxon>Candidatus Kaiseribacteriota</taxon>
    </lineage>
</organism>
<dbReference type="AlphaFoldDB" id="A0A1F6CQ30"/>
<protein>
    <submittedName>
        <fullName evidence="1">Uncharacterized protein</fullName>
    </submittedName>
</protein>
<dbReference type="EMBL" id="MFKV01000004">
    <property type="protein sequence ID" value="OGG50982.1"/>
    <property type="molecule type" value="Genomic_DNA"/>
</dbReference>
<reference evidence="1 2" key="1">
    <citation type="journal article" date="2016" name="Nat. Commun.">
        <title>Thousands of microbial genomes shed light on interconnected biogeochemical processes in an aquifer system.</title>
        <authorList>
            <person name="Anantharaman K."/>
            <person name="Brown C.T."/>
            <person name="Hug L.A."/>
            <person name="Sharon I."/>
            <person name="Castelle C.J."/>
            <person name="Probst A.J."/>
            <person name="Thomas B.C."/>
            <person name="Singh A."/>
            <person name="Wilkins M.J."/>
            <person name="Karaoz U."/>
            <person name="Brodie E.L."/>
            <person name="Williams K.H."/>
            <person name="Hubbard S.S."/>
            <person name="Banfield J.F."/>
        </authorList>
    </citation>
    <scope>NUCLEOTIDE SEQUENCE [LARGE SCALE GENOMIC DNA]</scope>
</reference>
<gene>
    <name evidence="1" type="ORF">A2763_00035</name>
</gene>
<accession>A0A1F6CQ30</accession>
<evidence type="ECO:0000313" key="2">
    <source>
        <dbReference type="Proteomes" id="UP000178370"/>
    </source>
</evidence>
<evidence type="ECO:0000313" key="1">
    <source>
        <dbReference type="EMBL" id="OGG50982.1"/>
    </source>
</evidence>
<name>A0A1F6CQ30_9BACT</name>
<dbReference type="Proteomes" id="UP000178370">
    <property type="component" value="Unassembled WGS sequence"/>
</dbReference>